<accession>A0A1L6J7C9</accession>
<comment type="function">
    <text evidence="12 13">Catalyzes the condensation of pantoate with beta-alanine in an ATP-dependent reaction via a pantoyl-adenylate intermediate.</text>
</comment>
<evidence type="ECO:0000313" key="14">
    <source>
        <dbReference type="EMBL" id="APR51825.1"/>
    </source>
</evidence>
<dbReference type="Gene3D" id="3.40.50.620">
    <property type="entry name" value="HUPs"/>
    <property type="match status" value="1"/>
</dbReference>
<dbReference type="GO" id="GO:0004592">
    <property type="term" value="F:pantoate-beta-alanine ligase activity"/>
    <property type="evidence" value="ECO:0007669"/>
    <property type="project" value="UniProtKB-UniRule"/>
</dbReference>
<feature type="binding site" evidence="13">
    <location>
        <position position="153"/>
    </location>
    <ligand>
        <name>(R)-pantoate</name>
        <dbReference type="ChEBI" id="CHEBI:15980"/>
    </ligand>
</feature>
<organism evidence="14 16">
    <name type="scientific">Sphingomonas koreensis</name>
    <dbReference type="NCBI Taxonomy" id="93064"/>
    <lineage>
        <taxon>Bacteria</taxon>
        <taxon>Pseudomonadati</taxon>
        <taxon>Pseudomonadota</taxon>
        <taxon>Alphaproteobacteria</taxon>
        <taxon>Sphingomonadales</taxon>
        <taxon>Sphingomonadaceae</taxon>
        <taxon>Sphingomonas</taxon>
    </lineage>
</organism>
<proteinExistence type="inferred from homology"/>
<dbReference type="EC" id="6.3.2.1" evidence="4 13"/>
<keyword evidence="9 13" id="KW-0547">Nucleotide-binding</keyword>
<dbReference type="InterPro" id="IPR003721">
    <property type="entry name" value="Pantoate_ligase"/>
</dbReference>
<dbReference type="OrthoDB" id="9773087at2"/>
<dbReference type="PANTHER" id="PTHR21299:SF1">
    <property type="entry name" value="PANTOATE--BETA-ALANINE LIGASE"/>
    <property type="match status" value="1"/>
</dbReference>
<dbReference type="NCBIfam" id="TIGR00018">
    <property type="entry name" value="panC"/>
    <property type="match status" value="1"/>
</dbReference>
<reference evidence="15 17" key="3">
    <citation type="submission" date="2018-07" db="EMBL/GenBank/DDBJ databases">
        <title>Genomic and Epidemiologic Investigation of an Indolent Hospital Outbreak.</title>
        <authorList>
            <person name="Johnson R.C."/>
            <person name="Deming C."/>
            <person name="Conlan S."/>
            <person name="Zellmer C.J."/>
            <person name="Michelin A.V."/>
            <person name="Lee-Lin S."/>
            <person name="Thomas P.J."/>
            <person name="Park M."/>
            <person name="Weingarten R.A."/>
            <person name="Less J."/>
            <person name="Dekker J.P."/>
            <person name="Frank K.M."/>
            <person name="Musser K.A."/>
            <person name="Mcquiston J.R."/>
            <person name="Henderson D.K."/>
            <person name="Lau A.F."/>
            <person name="Palmore T.N."/>
            <person name="Segre J.A."/>
        </authorList>
    </citation>
    <scope>NUCLEOTIDE SEQUENCE [LARGE SCALE GENOMIC DNA]</scope>
    <source>
        <strain evidence="15 17">SK-NIH.Env10_0317</strain>
    </source>
</reference>
<dbReference type="InterPro" id="IPR042176">
    <property type="entry name" value="Pantoate_ligase_C"/>
</dbReference>
<evidence type="ECO:0000313" key="16">
    <source>
        <dbReference type="Proteomes" id="UP000185161"/>
    </source>
</evidence>
<dbReference type="EMBL" id="QQWO01000001">
    <property type="protein sequence ID" value="RSV08139.1"/>
    <property type="molecule type" value="Genomic_DNA"/>
</dbReference>
<dbReference type="Gene3D" id="3.30.1300.10">
    <property type="entry name" value="Pantoate-beta-alanine ligase, C-terminal domain"/>
    <property type="match status" value="1"/>
</dbReference>
<evidence type="ECO:0000256" key="13">
    <source>
        <dbReference type="HAMAP-Rule" id="MF_00158"/>
    </source>
</evidence>
<evidence type="ECO:0000256" key="10">
    <source>
        <dbReference type="ARBA" id="ARBA00022840"/>
    </source>
</evidence>
<evidence type="ECO:0000256" key="6">
    <source>
        <dbReference type="ARBA" id="ARBA00022490"/>
    </source>
</evidence>
<gene>
    <name evidence="13" type="primary">panC</name>
    <name evidence="14" type="ORF">BRX40_04705</name>
    <name evidence="15" type="ORF">CA257_01305</name>
</gene>
<dbReference type="PANTHER" id="PTHR21299">
    <property type="entry name" value="CYTIDYLATE KINASE/PANTOATE-BETA-ALANINE LIGASE"/>
    <property type="match status" value="1"/>
</dbReference>
<evidence type="ECO:0000256" key="3">
    <source>
        <dbReference type="ARBA" id="ARBA00009256"/>
    </source>
</evidence>
<comment type="pathway">
    <text evidence="2 13">Cofactor biosynthesis; (R)-pantothenate biosynthesis; (R)-pantothenate from (R)-pantoate and beta-alanine: step 1/1.</text>
</comment>
<reference evidence="16" key="2">
    <citation type="submission" date="2016-12" db="EMBL/GenBank/DDBJ databases">
        <title>Whole genome sequencing of Sphingomonas sp. ABOJV.</title>
        <authorList>
            <person name="Conlan S."/>
            <person name="Thomas P.J."/>
            <person name="Mullikin J."/>
            <person name="Palmore T.N."/>
            <person name="Frank K.M."/>
            <person name="Segre J.A."/>
        </authorList>
    </citation>
    <scope>NUCLEOTIDE SEQUENCE [LARGE SCALE GENOMIC DNA]</scope>
    <source>
        <strain evidence="16">ABOJV</strain>
    </source>
</reference>
<dbReference type="Proteomes" id="UP000286681">
    <property type="component" value="Unassembled WGS sequence"/>
</dbReference>
<comment type="subcellular location">
    <subcellularLocation>
        <location evidence="1 13">Cytoplasm</location>
    </subcellularLocation>
</comment>
<evidence type="ECO:0000256" key="8">
    <source>
        <dbReference type="ARBA" id="ARBA00022655"/>
    </source>
</evidence>
<dbReference type="GeneID" id="44131855"/>
<dbReference type="InterPro" id="IPR014729">
    <property type="entry name" value="Rossmann-like_a/b/a_fold"/>
</dbReference>
<dbReference type="GO" id="GO:0015940">
    <property type="term" value="P:pantothenate biosynthetic process"/>
    <property type="evidence" value="ECO:0007669"/>
    <property type="project" value="UniProtKB-UniRule"/>
</dbReference>
<dbReference type="CDD" id="cd00560">
    <property type="entry name" value="PanC"/>
    <property type="match status" value="1"/>
</dbReference>
<comment type="miscellaneous">
    <text evidence="13">The reaction proceeds by a bi uni uni bi ping pong mechanism.</text>
</comment>
<dbReference type="RefSeq" id="WP_075150827.1">
    <property type="nucleotide sequence ID" value="NZ_CP018820.1"/>
</dbReference>
<dbReference type="Pfam" id="PF02569">
    <property type="entry name" value="Pantoate_ligase"/>
    <property type="match status" value="1"/>
</dbReference>
<name>A0A1L6J7C9_9SPHN</name>
<feature type="binding site" evidence="13">
    <location>
        <position position="61"/>
    </location>
    <ligand>
        <name>(R)-pantoate</name>
        <dbReference type="ChEBI" id="CHEBI:15980"/>
    </ligand>
</feature>
<comment type="caution">
    <text evidence="13">Lacks conserved residue(s) required for the propagation of feature annotation.</text>
</comment>
<feature type="binding site" evidence="13">
    <location>
        <begin position="30"/>
        <end position="37"/>
    </location>
    <ligand>
        <name>ATP</name>
        <dbReference type="ChEBI" id="CHEBI:30616"/>
    </ligand>
</feature>
<dbReference type="HAMAP" id="MF_00158">
    <property type="entry name" value="PanC"/>
    <property type="match status" value="1"/>
</dbReference>
<evidence type="ECO:0000256" key="2">
    <source>
        <dbReference type="ARBA" id="ARBA00004990"/>
    </source>
</evidence>
<dbReference type="Proteomes" id="UP000185161">
    <property type="component" value="Chromosome"/>
</dbReference>
<sequence length="279" mass="29829">MQTVRQLPELRDAISGYRAAGERVAFVPTMGALHAGHMALVAEAKLAGNRVVVSIFVNPKQFGPNEDLAKYPRKEQIDSRMLSDAGVDLLWLPPVEVMYPEGHSTNISVAGVSEPLDGAARPGHFDGVATVVAKLFNQVKPDVALFGEKDFQQLAVIRRMVADLDFDIDVRGVPTQRDDDGLALSSRNVYLMPEDRTAAVALPRALGVAARAIEKGDDTEAALATARASLEAAGFEVDYVELTDAETLGAPVPGQPRRLLAAARIGGTRLIDNIAVEPA</sequence>
<dbReference type="UniPathway" id="UPA00028">
    <property type="reaction ID" value="UER00005"/>
</dbReference>
<protein>
    <recommendedName>
        <fullName evidence="5 13">Pantothenate synthetase</fullName>
        <shortName evidence="13">PS</shortName>
        <ecNumber evidence="4 13">6.3.2.1</ecNumber>
    </recommendedName>
    <alternativeName>
        <fullName evidence="13">Pantoate--beta-alanine ligase</fullName>
    </alternativeName>
    <alternativeName>
        <fullName evidence="13">Pantoate-activating enzyme</fullName>
    </alternativeName>
</protein>
<dbReference type="GO" id="GO:0005829">
    <property type="term" value="C:cytosol"/>
    <property type="evidence" value="ECO:0007669"/>
    <property type="project" value="TreeGrafter"/>
</dbReference>
<keyword evidence="6 13" id="KW-0963">Cytoplasm</keyword>
<keyword evidence="10 13" id="KW-0067">ATP-binding</keyword>
<dbReference type="EMBL" id="CP018820">
    <property type="protein sequence ID" value="APR51825.1"/>
    <property type="molecule type" value="Genomic_DNA"/>
</dbReference>
<dbReference type="InterPro" id="IPR004821">
    <property type="entry name" value="Cyt_trans-like"/>
</dbReference>
<dbReference type="KEGG" id="skr:BRX40_04705"/>
<evidence type="ECO:0000256" key="9">
    <source>
        <dbReference type="ARBA" id="ARBA00022741"/>
    </source>
</evidence>
<dbReference type="GO" id="GO:0005524">
    <property type="term" value="F:ATP binding"/>
    <property type="evidence" value="ECO:0007669"/>
    <property type="project" value="UniProtKB-KW"/>
</dbReference>
<feature type="binding site" evidence="13">
    <location>
        <begin position="147"/>
        <end position="150"/>
    </location>
    <ligand>
        <name>ATP</name>
        <dbReference type="ChEBI" id="CHEBI:30616"/>
    </ligand>
</feature>
<keyword evidence="8 13" id="KW-0566">Pantothenate biosynthesis</keyword>
<dbReference type="FunFam" id="3.40.50.620:FF:000114">
    <property type="entry name" value="Pantothenate synthetase"/>
    <property type="match status" value="1"/>
</dbReference>
<evidence type="ECO:0000313" key="17">
    <source>
        <dbReference type="Proteomes" id="UP000286681"/>
    </source>
</evidence>
<dbReference type="NCBIfam" id="TIGR00125">
    <property type="entry name" value="cyt_tran_rel"/>
    <property type="match status" value="1"/>
</dbReference>
<evidence type="ECO:0000313" key="15">
    <source>
        <dbReference type="EMBL" id="RSV08139.1"/>
    </source>
</evidence>
<comment type="similarity">
    <text evidence="3 13">Belongs to the pantothenate synthetase family.</text>
</comment>
<comment type="catalytic activity">
    <reaction evidence="11 13">
        <text>(R)-pantoate + beta-alanine + ATP = (R)-pantothenate + AMP + diphosphate + H(+)</text>
        <dbReference type="Rhea" id="RHEA:10912"/>
        <dbReference type="ChEBI" id="CHEBI:15378"/>
        <dbReference type="ChEBI" id="CHEBI:15980"/>
        <dbReference type="ChEBI" id="CHEBI:29032"/>
        <dbReference type="ChEBI" id="CHEBI:30616"/>
        <dbReference type="ChEBI" id="CHEBI:33019"/>
        <dbReference type="ChEBI" id="CHEBI:57966"/>
        <dbReference type="ChEBI" id="CHEBI:456215"/>
        <dbReference type="EC" id="6.3.2.1"/>
    </reaction>
</comment>
<feature type="binding site" evidence="13">
    <location>
        <position position="61"/>
    </location>
    <ligand>
        <name>beta-alanine</name>
        <dbReference type="ChEBI" id="CHEBI:57966"/>
    </ligand>
</feature>
<evidence type="ECO:0000256" key="4">
    <source>
        <dbReference type="ARBA" id="ARBA00012219"/>
    </source>
</evidence>
<evidence type="ECO:0000256" key="7">
    <source>
        <dbReference type="ARBA" id="ARBA00022598"/>
    </source>
</evidence>
<reference evidence="14" key="1">
    <citation type="submission" date="2016-12" db="EMBL/GenBank/DDBJ databases">
        <title>Whole genome sequencing of Sphingomonas koreensis.</title>
        <authorList>
            <person name="Conlan S."/>
            <person name="Thomas P.J."/>
            <person name="Mullikin J."/>
            <person name="Palmore T.N."/>
            <person name="Frank K.M."/>
            <person name="Segre J.A."/>
        </authorList>
    </citation>
    <scope>NUCLEOTIDE SEQUENCE</scope>
    <source>
        <strain evidence="14">ABOJV</strain>
    </source>
</reference>
<feature type="binding site" evidence="13">
    <location>
        <begin position="184"/>
        <end position="187"/>
    </location>
    <ligand>
        <name>ATP</name>
        <dbReference type="ChEBI" id="CHEBI:30616"/>
    </ligand>
</feature>
<feature type="active site" description="Proton donor" evidence="13">
    <location>
        <position position="37"/>
    </location>
</feature>
<keyword evidence="16" id="KW-1185">Reference proteome</keyword>
<comment type="subunit">
    <text evidence="13">Homodimer.</text>
</comment>
<evidence type="ECO:0000256" key="12">
    <source>
        <dbReference type="ARBA" id="ARBA00055042"/>
    </source>
</evidence>
<keyword evidence="7 13" id="KW-0436">Ligase</keyword>
<evidence type="ECO:0000256" key="11">
    <source>
        <dbReference type="ARBA" id="ARBA00048258"/>
    </source>
</evidence>
<dbReference type="STRING" id="93064.BRX40_04705"/>
<evidence type="ECO:0000256" key="5">
    <source>
        <dbReference type="ARBA" id="ARBA00014155"/>
    </source>
</evidence>
<dbReference type="AlphaFoldDB" id="A0A1L6J7C9"/>
<dbReference type="SUPFAM" id="SSF52374">
    <property type="entry name" value="Nucleotidylyl transferase"/>
    <property type="match status" value="1"/>
</dbReference>
<evidence type="ECO:0000256" key="1">
    <source>
        <dbReference type="ARBA" id="ARBA00004496"/>
    </source>
</evidence>